<keyword evidence="4" id="KW-0472">Membrane</keyword>
<dbReference type="PANTHER" id="PTHR10891">
    <property type="entry name" value="EF-HAND CALCIUM-BINDING DOMAIN CONTAINING PROTEIN"/>
    <property type="match status" value="1"/>
</dbReference>
<feature type="transmembrane region" description="Helical" evidence="4">
    <location>
        <begin position="15"/>
        <end position="37"/>
    </location>
</feature>
<evidence type="ECO:0000256" key="3">
    <source>
        <dbReference type="ARBA" id="ARBA00022837"/>
    </source>
</evidence>
<organism evidence="6">
    <name type="scientific">Araucaria cunninghamii</name>
    <name type="common">Hoop pine</name>
    <name type="synonym">Moreton Bay pine</name>
    <dbReference type="NCBI Taxonomy" id="56994"/>
    <lineage>
        <taxon>Eukaryota</taxon>
        <taxon>Viridiplantae</taxon>
        <taxon>Streptophyta</taxon>
        <taxon>Embryophyta</taxon>
        <taxon>Tracheophyta</taxon>
        <taxon>Spermatophyta</taxon>
        <taxon>Pinopsida</taxon>
        <taxon>Pinidae</taxon>
        <taxon>Conifers II</taxon>
        <taxon>Araucariales</taxon>
        <taxon>Araucariaceae</taxon>
        <taxon>Araucaria</taxon>
    </lineage>
</organism>
<keyword evidence="4" id="KW-0812">Transmembrane</keyword>
<dbReference type="InterPro" id="IPR002048">
    <property type="entry name" value="EF_hand_dom"/>
</dbReference>
<sequence length="231" mass="25339">MGSGGFADFLPDNSMIVAILRTVLLYGVFSSLVGYLLPKRFKVWFSDMSAVEEKKSGVAAEQKAEDLAEDLAEEKKGVGRGELQRVFSTFDKNGDGRISRQEMAESLEKLGLQIAEDEVASAIRDVDANGDGHVDFEEFVAFYEAVLGKKDNGDNLEDSDLTEAFAVFDGNGDGVITVEELQSVMRSLGLKEGRTAAECQNMISKVDRDGDGKVNYEEFKEMMKTAFGQKN</sequence>
<evidence type="ECO:0000256" key="4">
    <source>
        <dbReference type="SAM" id="Phobius"/>
    </source>
</evidence>
<reference evidence="6" key="1">
    <citation type="submission" date="2015-03" db="EMBL/GenBank/DDBJ databases">
        <title>A transcriptome of Araucaria cunninghamii, an australian fine timber species.</title>
        <authorList>
            <person name="Jing Yi C.J.Y."/>
            <person name="Yin San L.Y.S."/>
            <person name="Abdul Karim S.S."/>
            <person name="Wan Azmi N.N."/>
            <person name="Hercus R.R."/>
            <person name="Croft L.L."/>
        </authorList>
    </citation>
    <scope>NUCLEOTIDE SEQUENCE</scope>
    <source>
        <strain evidence="6">MI0301</strain>
        <tissue evidence="6">Leaf</tissue>
    </source>
</reference>
<keyword evidence="4" id="KW-1133">Transmembrane helix</keyword>
<keyword evidence="2" id="KW-0677">Repeat</keyword>
<dbReference type="Pfam" id="PF13499">
    <property type="entry name" value="EF-hand_7"/>
    <property type="match status" value="2"/>
</dbReference>
<feature type="domain" description="EF-hand" evidence="5">
    <location>
        <begin position="194"/>
        <end position="229"/>
    </location>
</feature>
<accession>A0A0D6R5H2</accession>
<dbReference type="CDD" id="cd00051">
    <property type="entry name" value="EFh"/>
    <property type="match status" value="2"/>
</dbReference>
<feature type="domain" description="EF-hand" evidence="5">
    <location>
        <begin position="114"/>
        <end position="149"/>
    </location>
</feature>
<keyword evidence="3" id="KW-0106">Calcium</keyword>
<proteinExistence type="predicted"/>
<name>A0A0D6R5H2_ARACU</name>
<dbReference type="PROSITE" id="PS00018">
    <property type="entry name" value="EF_HAND_1"/>
    <property type="match status" value="4"/>
</dbReference>
<evidence type="ECO:0000256" key="1">
    <source>
        <dbReference type="ARBA" id="ARBA00022723"/>
    </source>
</evidence>
<evidence type="ECO:0000256" key="2">
    <source>
        <dbReference type="ARBA" id="ARBA00022737"/>
    </source>
</evidence>
<dbReference type="InterPro" id="IPR039647">
    <property type="entry name" value="EF_hand_pair_protein_CML-like"/>
</dbReference>
<dbReference type="FunFam" id="1.10.238.10:FF:000178">
    <property type="entry name" value="Calmodulin-2 A"/>
    <property type="match status" value="1"/>
</dbReference>
<feature type="domain" description="EF-hand" evidence="5">
    <location>
        <begin position="78"/>
        <end position="113"/>
    </location>
</feature>
<dbReference type="InterPro" id="IPR018247">
    <property type="entry name" value="EF_Hand_1_Ca_BS"/>
</dbReference>
<dbReference type="SMART" id="SM00054">
    <property type="entry name" value="EFh"/>
    <property type="match status" value="4"/>
</dbReference>
<dbReference type="EMBL" id="GCKF01032682">
    <property type="protein sequence ID" value="JAG97523.1"/>
    <property type="molecule type" value="Transcribed_RNA"/>
</dbReference>
<dbReference type="InterPro" id="IPR011992">
    <property type="entry name" value="EF-hand-dom_pair"/>
</dbReference>
<feature type="domain" description="EF-hand" evidence="5">
    <location>
        <begin position="156"/>
        <end position="191"/>
    </location>
</feature>
<dbReference type="FunFam" id="1.10.238.10:FF:000089">
    <property type="entry name" value="calmodulin-like protein 3"/>
    <property type="match status" value="1"/>
</dbReference>
<dbReference type="AlphaFoldDB" id="A0A0D6R5H2"/>
<evidence type="ECO:0000259" key="5">
    <source>
        <dbReference type="PROSITE" id="PS50222"/>
    </source>
</evidence>
<protein>
    <recommendedName>
        <fullName evidence="5">EF-hand domain-containing protein</fullName>
    </recommendedName>
</protein>
<dbReference type="SUPFAM" id="SSF47473">
    <property type="entry name" value="EF-hand"/>
    <property type="match status" value="1"/>
</dbReference>
<dbReference type="GO" id="GO:0043226">
    <property type="term" value="C:organelle"/>
    <property type="evidence" value="ECO:0007669"/>
    <property type="project" value="UniProtKB-ARBA"/>
</dbReference>
<dbReference type="GO" id="GO:0005509">
    <property type="term" value="F:calcium ion binding"/>
    <property type="evidence" value="ECO:0007669"/>
    <property type="project" value="InterPro"/>
</dbReference>
<evidence type="ECO:0000313" key="6">
    <source>
        <dbReference type="EMBL" id="JAG97523.1"/>
    </source>
</evidence>
<dbReference type="PROSITE" id="PS50222">
    <property type="entry name" value="EF_HAND_2"/>
    <property type="match status" value="4"/>
</dbReference>
<dbReference type="Gene3D" id="1.10.238.10">
    <property type="entry name" value="EF-hand"/>
    <property type="match status" value="2"/>
</dbReference>
<keyword evidence="1" id="KW-0479">Metal-binding</keyword>